<dbReference type="InterPro" id="IPR039647">
    <property type="entry name" value="EF_hand_pair_protein_CML-like"/>
</dbReference>
<evidence type="ECO:0000313" key="5">
    <source>
        <dbReference type="Proteomes" id="UP000463951"/>
    </source>
</evidence>
<feature type="domain" description="EF-hand" evidence="3">
    <location>
        <begin position="105"/>
        <end position="140"/>
    </location>
</feature>
<proteinExistence type="predicted"/>
<dbReference type="Pfam" id="PF13499">
    <property type="entry name" value="EF-hand_7"/>
    <property type="match status" value="1"/>
</dbReference>
<dbReference type="SUPFAM" id="SSF47473">
    <property type="entry name" value="EF-hand"/>
    <property type="match status" value="1"/>
</dbReference>
<keyword evidence="2" id="KW-0677">Repeat</keyword>
<dbReference type="EMBL" id="AP019620">
    <property type="protein sequence ID" value="BBJ40832.1"/>
    <property type="molecule type" value="Genomic_DNA"/>
</dbReference>
<protein>
    <recommendedName>
        <fullName evidence="3">EF-hand domain-containing protein</fullName>
    </recommendedName>
</protein>
<dbReference type="GO" id="GO:0005509">
    <property type="term" value="F:calcium ion binding"/>
    <property type="evidence" value="ECO:0007669"/>
    <property type="project" value="InterPro"/>
</dbReference>
<dbReference type="SMART" id="SM00054">
    <property type="entry name" value="EFh"/>
    <property type="match status" value="2"/>
</dbReference>
<dbReference type="PROSITE" id="PS50222">
    <property type="entry name" value="EF_HAND_2"/>
    <property type="match status" value="2"/>
</dbReference>
<evidence type="ECO:0000256" key="2">
    <source>
        <dbReference type="ARBA" id="ARBA00022737"/>
    </source>
</evidence>
<dbReference type="InterPro" id="IPR018247">
    <property type="entry name" value="EF_Hand_1_Ca_BS"/>
</dbReference>
<dbReference type="CDD" id="cd00051">
    <property type="entry name" value="EFh"/>
    <property type="match status" value="1"/>
</dbReference>
<accession>A0A499UJ68</accession>
<organism evidence="4 5">
    <name type="scientific">Streptomyces antimycoticus</name>
    <dbReference type="NCBI Taxonomy" id="68175"/>
    <lineage>
        <taxon>Bacteria</taxon>
        <taxon>Bacillati</taxon>
        <taxon>Actinomycetota</taxon>
        <taxon>Actinomycetes</taxon>
        <taxon>Kitasatosporales</taxon>
        <taxon>Streptomycetaceae</taxon>
        <taxon>Streptomyces</taxon>
        <taxon>Streptomyces violaceusniger group</taxon>
    </lineage>
</organism>
<keyword evidence="1" id="KW-0479">Metal-binding</keyword>
<dbReference type="PANTHER" id="PTHR10891">
    <property type="entry name" value="EF-HAND CALCIUM-BINDING DOMAIN CONTAINING PROTEIN"/>
    <property type="match status" value="1"/>
</dbReference>
<dbReference type="AlphaFoldDB" id="A0A499UJ68"/>
<dbReference type="PROSITE" id="PS00018">
    <property type="entry name" value="EF_HAND_1"/>
    <property type="match status" value="2"/>
</dbReference>
<dbReference type="Gene3D" id="1.10.238.10">
    <property type="entry name" value="EF-hand"/>
    <property type="match status" value="1"/>
</dbReference>
<dbReference type="Proteomes" id="UP000463951">
    <property type="component" value="Chromosome"/>
</dbReference>
<sequence>MGLGPLYVPGQRSLRAANPAKVANLANLSNAARAAYVVYIATRPMGRPPPTANLCGSSTRTEGAEQVADIEAARKAFERYDLNGDGQITAAEYKSVMAQLGDPYVTEPVAQAVINAHDGNGDGLLTFDEFWAAQNKDGSKTG</sequence>
<evidence type="ECO:0000313" key="4">
    <source>
        <dbReference type="EMBL" id="BBJ40832.1"/>
    </source>
</evidence>
<reference evidence="4 5" key="1">
    <citation type="journal article" date="2020" name="Int. J. Syst. Evol. Microbiol.">
        <title>Reclassification of Streptomyces castelarensis and Streptomyces sporoclivatus as later heterotypic synonyms of Streptomyces antimycoticus.</title>
        <authorList>
            <person name="Komaki H."/>
            <person name="Tamura T."/>
        </authorList>
    </citation>
    <scope>NUCLEOTIDE SEQUENCE [LARGE SCALE GENOMIC DNA]</scope>
    <source>
        <strain evidence="4 5">NBRC 100767</strain>
    </source>
</reference>
<feature type="domain" description="EF-hand" evidence="3">
    <location>
        <begin position="68"/>
        <end position="103"/>
    </location>
</feature>
<dbReference type="InterPro" id="IPR002048">
    <property type="entry name" value="EF_hand_dom"/>
</dbReference>
<evidence type="ECO:0000259" key="3">
    <source>
        <dbReference type="PROSITE" id="PS50222"/>
    </source>
</evidence>
<dbReference type="InterPro" id="IPR011992">
    <property type="entry name" value="EF-hand-dom_pair"/>
</dbReference>
<gene>
    <name evidence="4" type="ORF">SSPO_035500</name>
</gene>
<name>A0A499UJ68_9ACTN</name>
<evidence type="ECO:0000256" key="1">
    <source>
        <dbReference type="ARBA" id="ARBA00022723"/>
    </source>
</evidence>